<dbReference type="InterPro" id="IPR047610">
    <property type="entry name" value="ImuA_translesion"/>
</dbReference>
<sequence length="248" mass="26713">MSLAVLKPSASVAPAWPAGVWSANQLDAAVRRTWSSGFAPLDAVLPGGGWPAHALTEILGEPDGGTEWRLLAPVLASLAREGRELLLVGPPHPPHLPGLVAWGLPARQLVWLQARAPAERLWSTEQLIKARTGGAVLAWLPQARGPQLRRLQVLAAEHDAPVFICRPAQAAHQASPAPLRLKTRAQPDWGIELELLKRKGPPLARPLRLQVVPPGLAAVLPPRLWPLPRPSTEPARVVVRPVSEPVLH</sequence>
<dbReference type="InterPro" id="IPR027417">
    <property type="entry name" value="P-loop_NTPase"/>
</dbReference>
<protein>
    <submittedName>
        <fullName evidence="1">Translesion DNA synthesis-associated protein ImuA</fullName>
    </submittedName>
</protein>
<dbReference type="KEGG" id="hcz:G9Q37_05725"/>
<dbReference type="RefSeq" id="WP_166225813.1">
    <property type="nucleotide sequence ID" value="NZ_CP049989.1"/>
</dbReference>
<name>A0A6G8IF59_9BURK</name>
<dbReference type="SUPFAM" id="SSF52540">
    <property type="entry name" value="P-loop containing nucleoside triphosphate hydrolases"/>
    <property type="match status" value="1"/>
</dbReference>
<organism evidence="1 2">
    <name type="scientific">Hydrogenophaga crocea</name>
    <dbReference type="NCBI Taxonomy" id="2716225"/>
    <lineage>
        <taxon>Bacteria</taxon>
        <taxon>Pseudomonadati</taxon>
        <taxon>Pseudomonadota</taxon>
        <taxon>Betaproteobacteria</taxon>
        <taxon>Burkholderiales</taxon>
        <taxon>Comamonadaceae</taxon>
        <taxon>Hydrogenophaga</taxon>
    </lineage>
</organism>
<accession>A0A6G8IF59</accession>
<evidence type="ECO:0000313" key="1">
    <source>
        <dbReference type="EMBL" id="QIM51675.1"/>
    </source>
</evidence>
<dbReference type="AlphaFoldDB" id="A0A6G8IF59"/>
<evidence type="ECO:0000313" key="2">
    <source>
        <dbReference type="Proteomes" id="UP000503162"/>
    </source>
</evidence>
<reference evidence="1 2" key="1">
    <citation type="submission" date="2020-03" db="EMBL/GenBank/DDBJ databases">
        <title>Hydrogenophaga sp. nov. isolated from cyanobacterial mat.</title>
        <authorList>
            <person name="Thorat V."/>
            <person name="Kirdat K."/>
            <person name="Tiwarekar B."/>
            <person name="Costa E.D."/>
            <person name="Yadav A."/>
        </authorList>
    </citation>
    <scope>NUCLEOTIDE SEQUENCE [LARGE SCALE GENOMIC DNA]</scope>
    <source>
        <strain evidence="1 2">BA0156</strain>
    </source>
</reference>
<dbReference type="EMBL" id="CP049989">
    <property type="protein sequence ID" value="QIM51675.1"/>
    <property type="molecule type" value="Genomic_DNA"/>
</dbReference>
<proteinExistence type="predicted"/>
<dbReference type="NCBIfam" id="NF033429">
    <property type="entry name" value="ImuA_translesion"/>
    <property type="match status" value="1"/>
</dbReference>
<dbReference type="Gene3D" id="3.40.50.300">
    <property type="entry name" value="P-loop containing nucleotide triphosphate hydrolases"/>
    <property type="match status" value="1"/>
</dbReference>
<gene>
    <name evidence="1" type="primary">imuA</name>
    <name evidence="1" type="ORF">G9Q37_05725</name>
</gene>
<dbReference type="Proteomes" id="UP000503162">
    <property type="component" value="Chromosome"/>
</dbReference>
<keyword evidence="2" id="KW-1185">Reference proteome</keyword>